<evidence type="ECO:0000313" key="1">
    <source>
        <dbReference type="EMBL" id="EEF22493.1"/>
    </source>
</evidence>
<dbReference type="Proteomes" id="UP000008311">
    <property type="component" value="Unassembled WGS sequence"/>
</dbReference>
<reference evidence="2" key="1">
    <citation type="journal article" date="2010" name="Nat. Biotechnol.">
        <title>Draft genome sequence of the oilseed species Ricinus communis.</title>
        <authorList>
            <person name="Chan A.P."/>
            <person name="Crabtree J."/>
            <person name="Zhao Q."/>
            <person name="Lorenzi H."/>
            <person name="Orvis J."/>
            <person name="Puiu D."/>
            <person name="Melake-Berhan A."/>
            <person name="Jones K.M."/>
            <person name="Redman J."/>
            <person name="Chen G."/>
            <person name="Cahoon E.B."/>
            <person name="Gedil M."/>
            <person name="Stanke M."/>
            <person name="Haas B.J."/>
            <person name="Wortman J.R."/>
            <person name="Fraser-Liggett C.M."/>
            <person name="Ravel J."/>
            <person name="Rabinowicz P.D."/>
        </authorList>
    </citation>
    <scope>NUCLEOTIDE SEQUENCE [LARGE SCALE GENOMIC DNA]</scope>
    <source>
        <strain evidence="2">cv. Hale</strain>
    </source>
</reference>
<feature type="non-terminal residue" evidence="1">
    <location>
        <position position="222"/>
    </location>
</feature>
<dbReference type="EMBL" id="EQ993367">
    <property type="protein sequence ID" value="EEF22493.1"/>
    <property type="molecule type" value="Genomic_DNA"/>
</dbReference>
<organism evidence="1 2">
    <name type="scientific">Ricinus communis</name>
    <name type="common">Castor bean</name>
    <dbReference type="NCBI Taxonomy" id="3988"/>
    <lineage>
        <taxon>Eukaryota</taxon>
        <taxon>Viridiplantae</taxon>
        <taxon>Streptophyta</taxon>
        <taxon>Embryophyta</taxon>
        <taxon>Tracheophyta</taxon>
        <taxon>Spermatophyta</taxon>
        <taxon>Magnoliopsida</taxon>
        <taxon>eudicotyledons</taxon>
        <taxon>Gunneridae</taxon>
        <taxon>Pentapetalae</taxon>
        <taxon>rosids</taxon>
        <taxon>fabids</taxon>
        <taxon>Malpighiales</taxon>
        <taxon>Euphorbiaceae</taxon>
        <taxon>Acalyphoideae</taxon>
        <taxon>Acalypheae</taxon>
        <taxon>Ricinus</taxon>
    </lineage>
</organism>
<keyword evidence="2" id="KW-1185">Reference proteome</keyword>
<evidence type="ECO:0000313" key="2">
    <source>
        <dbReference type="Proteomes" id="UP000008311"/>
    </source>
</evidence>
<proteinExistence type="predicted"/>
<gene>
    <name evidence="1" type="ORF">RCOM_2018670</name>
</gene>
<name>B9TNS1_RICCO</name>
<sequence length="222" mass="22871">MGPCDSEHMAQPSDTFTTPWLQLGLEVTIQIIRTSVDVPQQLRRTEDAGAVRQPHPDEGVLPAPLPQQVADRDVDRRIEVVQQAVGVAPAAGLVAHLGQRDALGQREAGAEAEPGAHGVAPRQTVVAGLDLDVELGAVRAQAALVVQQQAGVGGEIERPAVHPLDQRGAEVDAPDAGVVAGAGRGALQRHHRQEIALGGAPAEQLDVGGAARGAVVGVAAEI</sequence>
<accession>B9TNS1</accession>
<dbReference type="AlphaFoldDB" id="B9TNS1"/>
<protein>
    <submittedName>
        <fullName evidence="1">Uncharacterized protein</fullName>
    </submittedName>
</protein>
<dbReference type="InParanoid" id="B9TNS1"/>